<evidence type="ECO:0000256" key="2">
    <source>
        <dbReference type="ARBA" id="ARBA00022603"/>
    </source>
</evidence>
<comment type="caution">
    <text evidence="7">The sequence shown here is derived from an EMBL/GenBank/DDBJ whole genome shotgun (WGS) entry which is preliminary data.</text>
</comment>
<proteinExistence type="predicted"/>
<dbReference type="InterPro" id="IPR004556">
    <property type="entry name" value="HemK-like"/>
</dbReference>
<gene>
    <name evidence="7" type="ORF">BC781_105282</name>
</gene>
<evidence type="ECO:0000256" key="3">
    <source>
        <dbReference type="ARBA" id="ARBA00022679"/>
    </source>
</evidence>
<evidence type="ECO:0000256" key="5">
    <source>
        <dbReference type="ARBA" id="ARBA00048391"/>
    </source>
</evidence>
<keyword evidence="3 7" id="KW-0808">Transferase</keyword>
<dbReference type="NCBIfam" id="TIGR00536">
    <property type="entry name" value="hemK_fam"/>
    <property type="match status" value="1"/>
</dbReference>
<keyword evidence="4" id="KW-0949">S-adenosyl-L-methionine</keyword>
<reference evidence="7 8" key="1">
    <citation type="submission" date="2018-03" db="EMBL/GenBank/DDBJ databases">
        <title>Genomic Encyclopedia of Archaeal and Bacterial Type Strains, Phase II (KMG-II): from individual species to whole genera.</title>
        <authorList>
            <person name="Goeker M."/>
        </authorList>
    </citation>
    <scope>NUCLEOTIDE SEQUENCE [LARGE SCALE GENOMIC DNA]</scope>
    <source>
        <strain evidence="7 8">DSM 28229</strain>
    </source>
</reference>
<dbReference type="GO" id="GO:0003676">
    <property type="term" value="F:nucleic acid binding"/>
    <property type="evidence" value="ECO:0007669"/>
    <property type="project" value="InterPro"/>
</dbReference>
<dbReference type="Proteomes" id="UP000245535">
    <property type="component" value="Unassembled WGS sequence"/>
</dbReference>
<dbReference type="PROSITE" id="PS00092">
    <property type="entry name" value="N6_MTASE"/>
    <property type="match status" value="1"/>
</dbReference>
<dbReference type="GO" id="GO:0032259">
    <property type="term" value="P:methylation"/>
    <property type="evidence" value="ECO:0007669"/>
    <property type="project" value="UniProtKB-KW"/>
</dbReference>
<dbReference type="CDD" id="cd02440">
    <property type="entry name" value="AdoMet_MTases"/>
    <property type="match status" value="1"/>
</dbReference>
<dbReference type="InterPro" id="IPR019874">
    <property type="entry name" value="RF_methyltr_PrmC"/>
</dbReference>
<dbReference type="InterPro" id="IPR007848">
    <property type="entry name" value="Small_mtfrase_dom"/>
</dbReference>
<dbReference type="PANTHER" id="PTHR18895">
    <property type="entry name" value="HEMK METHYLTRANSFERASE"/>
    <property type="match status" value="1"/>
</dbReference>
<protein>
    <recommendedName>
        <fullName evidence="1">peptide chain release factor N(5)-glutamine methyltransferase</fullName>
        <ecNumber evidence="1">2.1.1.297</ecNumber>
    </recommendedName>
</protein>
<evidence type="ECO:0000259" key="6">
    <source>
        <dbReference type="Pfam" id="PF05175"/>
    </source>
</evidence>
<accession>A0A315Z7T1</accession>
<dbReference type="Gene3D" id="1.10.8.10">
    <property type="entry name" value="DNA helicase RuvA subunit, C-terminal domain"/>
    <property type="match status" value="1"/>
</dbReference>
<dbReference type="EMBL" id="QGDO01000005">
    <property type="protein sequence ID" value="PWJ40214.1"/>
    <property type="molecule type" value="Genomic_DNA"/>
</dbReference>
<dbReference type="InterPro" id="IPR050320">
    <property type="entry name" value="N5-glutamine_MTase"/>
</dbReference>
<comment type="catalytic activity">
    <reaction evidence="5">
        <text>L-glutaminyl-[peptide chain release factor] + S-adenosyl-L-methionine = N(5)-methyl-L-glutaminyl-[peptide chain release factor] + S-adenosyl-L-homocysteine + H(+)</text>
        <dbReference type="Rhea" id="RHEA:42896"/>
        <dbReference type="Rhea" id="RHEA-COMP:10271"/>
        <dbReference type="Rhea" id="RHEA-COMP:10272"/>
        <dbReference type="ChEBI" id="CHEBI:15378"/>
        <dbReference type="ChEBI" id="CHEBI:30011"/>
        <dbReference type="ChEBI" id="CHEBI:57856"/>
        <dbReference type="ChEBI" id="CHEBI:59789"/>
        <dbReference type="ChEBI" id="CHEBI:61891"/>
        <dbReference type="EC" id="2.1.1.297"/>
    </reaction>
</comment>
<sequence>MKNAKLHLKYLESELHIEDENEKKQIAFMILDHLYQLDRNAILLEKQFENNPEKEKKIIERLNKNEPVQYIFGESHFYGHMFKVDANVLIPRPETEELVYKIIQRHNRQESINILDIGTGSGCIPITLKLELPQAEVSSIDISKGALKIASENADKLSAKINFLNQDILNYGLDDFSELDIIVSNPPYVTNDEKKLMANNVLDFEPELALFVPDQNPLIFYKRITELAAAKLKTGGWLYFEINEQYGKDMEALLADFGFKNIFIIEDMQGKQRHIEGQKI</sequence>
<dbReference type="AlphaFoldDB" id="A0A315Z7T1"/>
<evidence type="ECO:0000256" key="1">
    <source>
        <dbReference type="ARBA" id="ARBA00012771"/>
    </source>
</evidence>
<dbReference type="SUPFAM" id="SSF53335">
    <property type="entry name" value="S-adenosyl-L-methionine-dependent methyltransferases"/>
    <property type="match status" value="1"/>
</dbReference>
<name>A0A315Z7T1_SEDFL</name>
<evidence type="ECO:0000313" key="8">
    <source>
        <dbReference type="Proteomes" id="UP000245535"/>
    </source>
</evidence>
<organism evidence="7 8">
    <name type="scientific">Sediminitomix flava</name>
    <dbReference type="NCBI Taxonomy" id="379075"/>
    <lineage>
        <taxon>Bacteria</taxon>
        <taxon>Pseudomonadati</taxon>
        <taxon>Bacteroidota</taxon>
        <taxon>Cytophagia</taxon>
        <taxon>Cytophagales</taxon>
        <taxon>Flammeovirgaceae</taxon>
        <taxon>Sediminitomix</taxon>
    </lineage>
</organism>
<dbReference type="Pfam" id="PF05175">
    <property type="entry name" value="MTS"/>
    <property type="match status" value="1"/>
</dbReference>
<keyword evidence="8" id="KW-1185">Reference proteome</keyword>
<dbReference type="OrthoDB" id="9800643at2"/>
<dbReference type="Gene3D" id="3.40.50.150">
    <property type="entry name" value="Vaccinia Virus protein VP39"/>
    <property type="match status" value="1"/>
</dbReference>
<dbReference type="InterPro" id="IPR002052">
    <property type="entry name" value="DNA_methylase_N6_adenine_CS"/>
</dbReference>
<dbReference type="EC" id="2.1.1.297" evidence="1"/>
<evidence type="ECO:0000256" key="4">
    <source>
        <dbReference type="ARBA" id="ARBA00022691"/>
    </source>
</evidence>
<evidence type="ECO:0000313" key="7">
    <source>
        <dbReference type="EMBL" id="PWJ40214.1"/>
    </source>
</evidence>
<keyword evidence="2 7" id="KW-0489">Methyltransferase</keyword>
<dbReference type="GO" id="GO:0102559">
    <property type="term" value="F:peptide chain release factor N(5)-glutamine methyltransferase activity"/>
    <property type="evidence" value="ECO:0007669"/>
    <property type="project" value="UniProtKB-EC"/>
</dbReference>
<dbReference type="RefSeq" id="WP_109620743.1">
    <property type="nucleotide sequence ID" value="NZ_QGDO01000005.1"/>
</dbReference>
<feature type="domain" description="Methyltransferase small" evidence="6">
    <location>
        <begin position="108"/>
        <end position="196"/>
    </location>
</feature>
<dbReference type="NCBIfam" id="TIGR03534">
    <property type="entry name" value="RF_mod_PrmC"/>
    <property type="match status" value="1"/>
</dbReference>
<dbReference type="PANTHER" id="PTHR18895:SF74">
    <property type="entry name" value="MTRF1L RELEASE FACTOR GLUTAMINE METHYLTRANSFERASE"/>
    <property type="match status" value="1"/>
</dbReference>
<dbReference type="InterPro" id="IPR029063">
    <property type="entry name" value="SAM-dependent_MTases_sf"/>
</dbReference>